<dbReference type="SMART" id="SM00369">
    <property type="entry name" value="LRR_TYP"/>
    <property type="match status" value="3"/>
</dbReference>
<evidence type="ECO:0000256" key="3">
    <source>
        <dbReference type="ARBA" id="ARBA00022737"/>
    </source>
</evidence>
<dbReference type="Gene3D" id="3.80.10.10">
    <property type="entry name" value="Ribonuclease Inhibitor"/>
    <property type="match status" value="1"/>
</dbReference>
<gene>
    <name evidence="4" type="ORF">D910_10988</name>
</gene>
<dbReference type="InterPro" id="IPR050328">
    <property type="entry name" value="Dev_Immune_Receptor"/>
</dbReference>
<evidence type="ECO:0000313" key="4">
    <source>
        <dbReference type="EMBL" id="ERL93701.1"/>
    </source>
</evidence>
<protein>
    <submittedName>
        <fullName evidence="4">Uncharacterized protein</fullName>
    </submittedName>
</protein>
<reference evidence="4 5" key="1">
    <citation type="journal article" date="2013" name="Genome Biol.">
        <title>Draft genome of the mountain pine beetle, Dendroctonus ponderosae Hopkins, a major forest pest.</title>
        <authorList>
            <person name="Keeling C.I."/>
            <person name="Yuen M.M."/>
            <person name="Liao N.Y."/>
            <person name="Docking T.R."/>
            <person name="Chan S.K."/>
            <person name="Taylor G.A."/>
            <person name="Palmquist D.L."/>
            <person name="Jackman S.D."/>
            <person name="Nguyen A."/>
            <person name="Li M."/>
            <person name="Henderson H."/>
            <person name="Janes J.K."/>
            <person name="Zhao Y."/>
            <person name="Pandoh P."/>
            <person name="Moore R."/>
            <person name="Sperling F.A."/>
            <person name="Huber D.P."/>
            <person name="Birol I."/>
            <person name="Jones S.J."/>
            <person name="Bohlmann J."/>
        </authorList>
    </citation>
    <scope>NUCLEOTIDE SEQUENCE</scope>
</reference>
<dbReference type="AlphaFoldDB" id="U4UU30"/>
<dbReference type="Proteomes" id="UP000030742">
    <property type="component" value="Unassembled WGS sequence"/>
</dbReference>
<dbReference type="OrthoDB" id="1111193at2759"/>
<dbReference type="PANTHER" id="PTHR24373">
    <property type="entry name" value="SLIT RELATED LEUCINE-RICH REPEAT NEURONAL PROTEIN"/>
    <property type="match status" value="1"/>
</dbReference>
<evidence type="ECO:0000256" key="1">
    <source>
        <dbReference type="ARBA" id="ARBA00022614"/>
    </source>
</evidence>
<dbReference type="InterPro" id="IPR003591">
    <property type="entry name" value="Leu-rich_rpt_typical-subtyp"/>
</dbReference>
<dbReference type="STRING" id="77166.U4UU30"/>
<dbReference type="PROSITE" id="PS51450">
    <property type="entry name" value="LRR"/>
    <property type="match status" value="1"/>
</dbReference>
<keyword evidence="3" id="KW-0677">Repeat</keyword>
<keyword evidence="2" id="KW-0732">Signal</keyword>
<dbReference type="Pfam" id="PF13855">
    <property type="entry name" value="LRR_8"/>
    <property type="match status" value="1"/>
</dbReference>
<proteinExistence type="predicted"/>
<evidence type="ECO:0000313" key="5">
    <source>
        <dbReference type="Proteomes" id="UP000030742"/>
    </source>
</evidence>
<keyword evidence="1" id="KW-0433">Leucine-rich repeat</keyword>
<dbReference type="PANTHER" id="PTHR24373:SF275">
    <property type="entry name" value="TIR DOMAIN-CONTAINING PROTEIN"/>
    <property type="match status" value="1"/>
</dbReference>
<sequence length="160" mass="17776">MFSGLWSRGLSEFLPDVSSTTAVDIFEGDEAVGEVIFRAFRLRMIQLLDSQSYLCRPAVPIFPTPNLVTLSLASNSLPSMPPEMATNMTNLQTLNLNYNSLTIVPILTHSLFELRVLTMVANQITYLSNTSLLGVADHLEELDIRNFDLTILEKVLTGII</sequence>
<dbReference type="EMBL" id="KB632368">
    <property type="protein sequence ID" value="ERL93701.1"/>
    <property type="molecule type" value="Genomic_DNA"/>
</dbReference>
<accession>U4UU30</accession>
<dbReference type="SUPFAM" id="SSF52058">
    <property type="entry name" value="L domain-like"/>
    <property type="match status" value="1"/>
</dbReference>
<dbReference type="InterPro" id="IPR032675">
    <property type="entry name" value="LRR_dom_sf"/>
</dbReference>
<organism evidence="4 5">
    <name type="scientific">Dendroctonus ponderosae</name>
    <name type="common">Mountain pine beetle</name>
    <dbReference type="NCBI Taxonomy" id="77166"/>
    <lineage>
        <taxon>Eukaryota</taxon>
        <taxon>Metazoa</taxon>
        <taxon>Ecdysozoa</taxon>
        <taxon>Arthropoda</taxon>
        <taxon>Hexapoda</taxon>
        <taxon>Insecta</taxon>
        <taxon>Pterygota</taxon>
        <taxon>Neoptera</taxon>
        <taxon>Endopterygota</taxon>
        <taxon>Coleoptera</taxon>
        <taxon>Polyphaga</taxon>
        <taxon>Cucujiformia</taxon>
        <taxon>Curculionidae</taxon>
        <taxon>Scolytinae</taxon>
        <taxon>Dendroctonus</taxon>
    </lineage>
</organism>
<evidence type="ECO:0000256" key="2">
    <source>
        <dbReference type="ARBA" id="ARBA00022729"/>
    </source>
</evidence>
<dbReference type="InterPro" id="IPR001611">
    <property type="entry name" value="Leu-rich_rpt"/>
</dbReference>
<name>U4UU30_DENPD</name>